<dbReference type="Proteomes" id="UP000647241">
    <property type="component" value="Unassembled WGS sequence"/>
</dbReference>
<dbReference type="GO" id="GO:0009117">
    <property type="term" value="P:nucleotide metabolic process"/>
    <property type="evidence" value="ECO:0007669"/>
    <property type="project" value="UniProtKB-KW"/>
</dbReference>
<dbReference type="GO" id="GO:0047429">
    <property type="term" value="F:nucleoside triphosphate diphosphatase activity"/>
    <property type="evidence" value="ECO:0007669"/>
    <property type="project" value="UniProtKB-EC"/>
</dbReference>
<comment type="catalytic activity">
    <reaction evidence="4">
        <text>UTP + H2O = UMP + diphosphate + H(+)</text>
        <dbReference type="Rhea" id="RHEA:29395"/>
        <dbReference type="ChEBI" id="CHEBI:15377"/>
        <dbReference type="ChEBI" id="CHEBI:15378"/>
        <dbReference type="ChEBI" id="CHEBI:33019"/>
        <dbReference type="ChEBI" id="CHEBI:46398"/>
        <dbReference type="ChEBI" id="CHEBI:57865"/>
        <dbReference type="EC" id="3.6.1.9"/>
    </reaction>
</comment>
<dbReference type="PANTHER" id="PTHR43213">
    <property type="entry name" value="BIFUNCTIONAL DTTP/UTP PYROPHOSPHATASE/METHYLTRANSFERASE PROTEIN-RELATED"/>
    <property type="match status" value="1"/>
</dbReference>
<evidence type="ECO:0000256" key="2">
    <source>
        <dbReference type="ARBA" id="ARBA00022801"/>
    </source>
</evidence>
<comment type="subcellular location">
    <subcellularLocation>
        <location evidence="4">Cytoplasm</location>
    </subcellularLocation>
</comment>
<dbReference type="HAMAP" id="MF_00528">
    <property type="entry name" value="Maf"/>
    <property type="match status" value="1"/>
</dbReference>
<comment type="cofactor">
    <cofactor evidence="1 4">
        <name>a divalent metal cation</name>
        <dbReference type="ChEBI" id="CHEBI:60240"/>
    </cofactor>
</comment>
<evidence type="ECO:0000313" key="5">
    <source>
        <dbReference type="EMBL" id="GGG67576.1"/>
    </source>
</evidence>
<comment type="function">
    <text evidence="4">Nucleoside triphosphate pyrophosphatase that hydrolyzes dTTP and UTP. May have a dual role in cell division arrest and in preventing the incorporation of modified nucleotides into cellular nucleic acids.</text>
</comment>
<dbReference type="RefSeq" id="WP_188552720.1">
    <property type="nucleotide sequence ID" value="NZ_BMGT01000001.1"/>
</dbReference>
<dbReference type="AlphaFoldDB" id="A0A917H5A5"/>
<comment type="caution">
    <text evidence="4">Lacks conserved residue(s) required for the propagation of feature annotation.</text>
</comment>
<dbReference type="SUPFAM" id="SSF52972">
    <property type="entry name" value="ITPase-like"/>
    <property type="match status" value="1"/>
</dbReference>
<dbReference type="EMBL" id="BMGT01000001">
    <property type="protein sequence ID" value="GGG67576.1"/>
    <property type="molecule type" value="Genomic_DNA"/>
</dbReference>
<dbReference type="Pfam" id="PF02545">
    <property type="entry name" value="Maf"/>
    <property type="match status" value="1"/>
</dbReference>
<keyword evidence="2 4" id="KW-0378">Hydrolase</keyword>
<dbReference type="EC" id="3.6.1.9" evidence="4"/>
<dbReference type="PANTHER" id="PTHR43213:SF5">
    <property type="entry name" value="BIFUNCTIONAL DTTP_UTP PYROPHOSPHATASE_METHYLTRANSFERASE PROTEIN-RELATED"/>
    <property type="match status" value="1"/>
</dbReference>
<evidence type="ECO:0000256" key="3">
    <source>
        <dbReference type="ARBA" id="ARBA00023080"/>
    </source>
</evidence>
<gene>
    <name evidence="5" type="ORF">GCM10011585_06850</name>
</gene>
<protein>
    <recommendedName>
        <fullName evidence="4">dTTP/UTP pyrophosphatase</fullName>
        <shortName evidence="4">dTTPase/UTPase</shortName>
        <ecNumber evidence="4">3.6.1.9</ecNumber>
    </recommendedName>
    <alternativeName>
        <fullName evidence="4">Nucleoside triphosphate pyrophosphatase</fullName>
    </alternativeName>
    <alternativeName>
        <fullName evidence="4">Nucleotide pyrophosphatase</fullName>
        <shortName evidence="4">Nucleotide PPase</shortName>
    </alternativeName>
</protein>
<reference evidence="5" key="2">
    <citation type="submission" date="2020-09" db="EMBL/GenBank/DDBJ databases">
        <authorList>
            <person name="Sun Q."/>
            <person name="Zhou Y."/>
        </authorList>
    </citation>
    <scope>NUCLEOTIDE SEQUENCE</scope>
    <source>
        <strain evidence="5">CGMCC 1.12997</strain>
    </source>
</reference>
<evidence type="ECO:0000256" key="1">
    <source>
        <dbReference type="ARBA" id="ARBA00001968"/>
    </source>
</evidence>
<accession>A0A917H5A5</accession>
<reference evidence="5" key="1">
    <citation type="journal article" date="2014" name="Int. J. Syst. Evol. Microbiol.">
        <title>Complete genome sequence of Corynebacterium casei LMG S-19264T (=DSM 44701T), isolated from a smear-ripened cheese.</title>
        <authorList>
            <consortium name="US DOE Joint Genome Institute (JGI-PGF)"/>
            <person name="Walter F."/>
            <person name="Albersmeier A."/>
            <person name="Kalinowski J."/>
            <person name="Ruckert C."/>
        </authorList>
    </citation>
    <scope>NUCLEOTIDE SEQUENCE</scope>
    <source>
        <strain evidence="5">CGMCC 1.12997</strain>
    </source>
</reference>
<dbReference type="Gene3D" id="3.90.950.10">
    <property type="match status" value="1"/>
</dbReference>
<evidence type="ECO:0000256" key="4">
    <source>
        <dbReference type="HAMAP-Rule" id="MF_00528"/>
    </source>
</evidence>
<feature type="site" description="Important for substrate specificity" evidence="4">
    <location>
        <position position="157"/>
    </location>
</feature>
<evidence type="ECO:0000313" key="6">
    <source>
        <dbReference type="Proteomes" id="UP000647241"/>
    </source>
</evidence>
<keyword evidence="6" id="KW-1185">Reference proteome</keyword>
<dbReference type="NCBIfam" id="TIGR00172">
    <property type="entry name" value="maf"/>
    <property type="match status" value="1"/>
</dbReference>
<keyword evidence="3 4" id="KW-0546">Nucleotide metabolism</keyword>
<dbReference type="GO" id="GO:0005737">
    <property type="term" value="C:cytoplasm"/>
    <property type="evidence" value="ECO:0007669"/>
    <property type="project" value="UniProtKB-SubCell"/>
</dbReference>
<comment type="similarity">
    <text evidence="4">Belongs to the Maf family. YhdE subfamily.</text>
</comment>
<dbReference type="InterPro" id="IPR003697">
    <property type="entry name" value="Maf-like"/>
</dbReference>
<sequence>MLILASASPRRRELLTQAGVSFTVEAADLNEDRLPEEAAAAYVQRLAVEKAQAVWARHAADDSDADPLIVLGADTAVVSEGNILGKPANAADARRMLQLLSGRTHAVLTGLAAVTRKGVKSEVEITQVTFNVIHDEEIDEYVASGEPLDKAGAYAIQGYAARWIPRIEGCYFNVVGLPIACTIALLAEAEAGLAS</sequence>
<name>A0A917H5A5_9BACT</name>
<proteinExistence type="inferred from homology"/>
<keyword evidence="4" id="KW-0963">Cytoplasm</keyword>
<organism evidence="5 6">
    <name type="scientific">Edaphobacter dinghuensis</name>
    <dbReference type="NCBI Taxonomy" id="1560005"/>
    <lineage>
        <taxon>Bacteria</taxon>
        <taxon>Pseudomonadati</taxon>
        <taxon>Acidobacteriota</taxon>
        <taxon>Terriglobia</taxon>
        <taxon>Terriglobales</taxon>
        <taxon>Acidobacteriaceae</taxon>
        <taxon>Edaphobacter</taxon>
    </lineage>
</organism>
<dbReference type="CDD" id="cd00555">
    <property type="entry name" value="Maf"/>
    <property type="match status" value="1"/>
</dbReference>
<dbReference type="InterPro" id="IPR029001">
    <property type="entry name" value="ITPase-like_fam"/>
</dbReference>
<comment type="catalytic activity">
    <reaction evidence="4">
        <text>dTTP + H2O = dTMP + diphosphate + H(+)</text>
        <dbReference type="Rhea" id="RHEA:28534"/>
        <dbReference type="ChEBI" id="CHEBI:15377"/>
        <dbReference type="ChEBI" id="CHEBI:15378"/>
        <dbReference type="ChEBI" id="CHEBI:33019"/>
        <dbReference type="ChEBI" id="CHEBI:37568"/>
        <dbReference type="ChEBI" id="CHEBI:63528"/>
        <dbReference type="EC" id="3.6.1.9"/>
    </reaction>
</comment>
<feature type="site" description="Important for substrate specificity" evidence="4">
    <location>
        <position position="10"/>
    </location>
</feature>
<feature type="site" description="Important for substrate specificity" evidence="4">
    <location>
        <position position="75"/>
    </location>
</feature>
<comment type="caution">
    <text evidence="5">The sequence shown here is derived from an EMBL/GenBank/DDBJ whole genome shotgun (WGS) entry which is preliminary data.</text>
</comment>
<feature type="active site" description="Proton acceptor" evidence="4">
    <location>
        <position position="74"/>
    </location>
</feature>
<dbReference type="PIRSF" id="PIRSF006305">
    <property type="entry name" value="Maf"/>
    <property type="match status" value="1"/>
</dbReference>